<reference evidence="1 2" key="1">
    <citation type="submission" date="2019-08" db="EMBL/GenBank/DDBJ databases">
        <authorList>
            <person name="Shi S."/>
        </authorList>
    </citation>
    <scope>NUCLEOTIDE SEQUENCE [LARGE SCALE GENOMIC DNA]</scope>
    <source>
        <strain evidence="1 2">GY10130</strain>
    </source>
</reference>
<dbReference type="InterPro" id="IPR002763">
    <property type="entry name" value="DUF72"/>
</dbReference>
<dbReference type="AlphaFoldDB" id="A0A5C8KDX7"/>
<dbReference type="Proteomes" id="UP000321926">
    <property type="component" value="Unassembled WGS sequence"/>
</dbReference>
<dbReference type="PANTHER" id="PTHR30348">
    <property type="entry name" value="UNCHARACTERIZED PROTEIN YECE"/>
    <property type="match status" value="1"/>
</dbReference>
<dbReference type="PANTHER" id="PTHR30348:SF4">
    <property type="entry name" value="DUF72 DOMAIN-CONTAINING PROTEIN"/>
    <property type="match status" value="1"/>
</dbReference>
<dbReference type="InterPro" id="IPR036520">
    <property type="entry name" value="UPF0759_sf"/>
</dbReference>
<organism evidence="1 2">
    <name type="scientific">Pontibacter qinzhouensis</name>
    <dbReference type="NCBI Taxonomy" id="2603253"/>
    <lineage>
        <taxon>Bacteria</taxon>
        <taxon>Pseudomonadati</taxon>
        <taxon>Bacteroidota</taxon>
        <taxon>Cytophagia</taxon>
        <taxon>Cytophagales</taxon>
        <taxon>Hymenobacteraceae</taxon>
        <taxon>Pontibacter</taxon>
    </lineage>
</organism>
<evidence type="ECO:0000313" key="2">
    <source>
        <dbReference type="Proteomes" id="UP000321926"/>
    </source>
</evidence>
<protein>
    <submittedName>
        <fullName evidence="1">DUF72 domain-containing protein</fullName>
    </submittedName>
</protein>
<dbReference type="SUPFAM" id="SSF117396">
    <property type="entry name" value="TM1631-like"/>
    <property type="match status" value="1"/>
</dbReference>
<evidence type="ECO:0000313" key="1">
    <source>
        <dbReference type="EMBL" id="TXK49870.1"/>
    </source>
</evidence>
<dbReference type="EMBL" id="VRTY01000015">
    <property type="protein sequence ID" value="TXK49870.1"/>
    <property type="molecule type" value="Genomic_DNA"/>
</dbReference>
<proteinExistence type="predicted"/>
<name>A0A5C8KDX7_9BACT</name>
<dbReference type="Gene3D" id="3.20.20.410">
    <property type="entry name" value="Protein of unknown function UPF0759"/>
    <property type="match status" value="1"/>
</dbReference>
<accession>A0A5C8KDX7</accession>
<comment type="caution">
    <text evidence="1">The sequence shown here is derived from an EMBL/GenBank/DDBJ whole genome shotgun (WGS) entry which is preliminary data.</text>
</comment>
<dbReference type="OrthoDB" id="9780310at2"/>
<keyword evidence="2" id="KW-1185">Reference proteome</keyword>
<sequence>MGNFYPEGVKPKDFTSHYVQHFSTVEVNNSFYKLPSAETFANWRKSVPPDFLFSVKASRYITHMKKLKDPQQSIARFFENANALEEKLGPILFQLPPGWAVNETRLADFLAALPSHYRYTFEFRHHSWYTPGVLELLRKHQAAFCIYELEWHLSPMEVTTNFVYVRLHGPEGKYAGSYTDDTLRWWAGNCRNWQQQGLDVYIYFDNDQYGFAAFNASRLQEILREQSAW</sequence>
<gene>
    <name evidence="1" type="ORF">FVR03_05770</name>
</gene>
<dbReference type="Pfam" id="PF01904">
    <property type="entry name" value="DUF72"/>
    <property type="match status" value="1"/>
</dbReference>